<dbReference type="PROSITE" id="PS50215">
    <property type="entry name" value="ADAM_MEPRO"/>
    <property type="match status" value="1"/>
</dbReference>
<dbReference type="GO" id="GO:0004222">
    <property type="term" value="F:metalloendopeptidase activity"/>
    <property type="evidence" value="ECO:0007669"/>
    <property type="project" value="InterPro"/>
</dbReference>
<comment type="subcellular location">
    <subcellularLocation>
        <location evidence="1">Membrane</location>
        <topology evidence="1">Single-pass type I membrane protein</topology>
    </subcellularLocation>
</comment>
<dbReference type="PRINTS" id="PR00289">
    <property type="entry name" value="DISINTEGRIN"/>
</dbReference>
<dbReference type="CDD" id="cd04269">
    <property type="entry name" value="ZnMc_adamalysin_II_like"/>
    <property type="match status" value="1"/>
</dbReference>
<dbReference type="InterPro" id="IPR036436">
    <property type="entry name" value="Disintegrin_dom_sf"/>
</dbReference>
<evidence type="ECO:0000256" key="3">
    <source>
        <dbReference type="ARBA" id="ARBA00022989"/>
    </source>
</evidence>
<dbReference type="SMART" id="SM00050">
    <property type="entry name" value="DISIN"/>
    <property type="match status" value="1"/>
</dbReference>
<dbReference type="PANTHER" id="PTHR11905">
    <property type="entry name" value="ADAM A DISINTEGRIN AND METALLOPROTEASE DOMAIN"/>
    <property type="match status" value="1"/>
</dbReference>
<proteinExistence type="predicted"/>
<dbReference type="Gene3D" id="3.40.390.10">
    <property type="entry name" value="Collagenase (Catalytic Domain)"/>
    <property type="match status" value="1"/>
</dbReference>
<dbReference type="InterPro" id="IPR034027">
    <property type="entry name" value="Reprolysin_adamalysin"/>
</dbReference>
<organism evidence="14 15">
    <name type="scientific">Orycteropus afer afer</name>
    <dbReference type="NCBI Taxonomy" id="1230840"/>
    <lineage>
        <taxon>Eukaryota</taxon>
        <taxon>Metazoa</taxon>
        <taxon>Chordata</taxon>
        <taxon>Craniata</taxon>
        <taxon>Vertebrata</taxon>
        <taxon>Euteleostomi</taxon>
        <taxon>Mammalia</taxon>
        <taxon>Eutheria</taxon>
        <taxon>Afrotheria</taxon>
        <taxon>Tubulidentata</taxon>
        <taxon>Orycteropodidae</taxon>
        <taxon>Orycteropus</taxon>
    </lineage>
</organism>
<protein>
    <submittedName>
        <fullName evidence="15">Disintegrin and metalloproteinase domain-containing protein 30-like</fullName>
    </submittedName>
</protein>
<evidence type="ECO:0000259" key="13">
    <source>
        <dbReference type="PROSITE" id="PS50215"/>
    </source>
</evidence>
<dbReference type="AlphaFoldDB" id="A0A8B7AK62"/>
<evidence type="ECO:0000313" key="15">
    <source>
        <dbReference type="RefSeq" id="XP_007948378.1"/>
    </source>
</evidence>
<dbReference type="InterPro" id="IPR006586">
    <property type="entry name" value="ADAM_Cys-rich"/>
</dbReference>
<evidence type="ECO:0000256" key="2">
    <source>
        <dbReference type="ARBA" id="ARBA00022692"/>
    </source>
</evidence>
<keyword evidence="4 9" id="KW-0472">Membrane</keyword>
<dbReference type="Gene3D" id="4.10.70.10">
    <property type="entry name" value="Disintegrin domain"/>
    <property type="match status" value="1"/>
</dbReference>
<dbReference type="GO" id="GO:1990913">
    <property type="term" value="C:sperm head plasma membrane"/>
    <property type="evidence" value="ECO:0007669"/>
    <property type="project" value="TreeGrafter"/>
</dbReference>
<dbReference type="RefSeq" id="XP_007948378.1">
    <property type="nucleotide sequence ID" value="XM_007950187.1"/>
</dbReference>
<feature type="domain" description="Disintegrin" evidence="12">
    <location>
        <begin position="400"/>
        <end position="486"/>
    </location>
</feature>
<dbReference type="InterPro" id="IPR001590">
    <property type="entry name" value="Peptidase_M12B"/>
</dbReference>
<dbReference type="GO" id="GO:0009897">
    <property type="term" value="C:external side of plasma membrane"/>
    <property type="evidence" value="ECO:0007669"/>
    <property type="project" value="TreeGrafter"/>
</dbReference>
<dbReference type="Pfam" id="PF00200">
    <property type="entry name" value="Disintegrin"/>
    <property type="match status" value="1"/>
</dbReference>
<feature type="disulfide bond" evidence="6">
    <location>
        <begin position="458"/>
        <end position="478"/>
    </location>
</feature>
<feature type="chain" id="PRO_5034355892" evidence="10">
    <location>
        <begin position="29"/>
        <end position="734"/>
    </location>
</feature>
<keyword evidence="7" id="KW-0245">EGF-like domain</keyword>
<dbReference type="SMART" id="SM00608">
    <property type="entry name" value="ACR"/>
    <property type="match status" value="1"/>
</dbReference>
<dbReference type="GO" id="GO:0046872">
    <property type="term" value="F:metal ion binding"/>
    <property type="evidence" value="ECO:0007669"/>
    <property type="project" value="UniProtKB-KW"/>
</dbReference>
<dbReference type="InterPro" id="IPR018358">
    <property type="entry name" value="Disintegrin_CS"/>
</dbReference>
<dbReference type="GO" id="GO:0006508">
    <property type="term" value="P:proteolysis"/>
    <property type="evidence" value="ECO:0007669"/>
    <property type="project" value="InterPro"/>
</dbReference>
<feature type="domain" description="EGF-like" evidence="11">
    <location>
        <begin position="630"/>
        <end position="663"/>
    </location>
</feature>
<accession>A0A8B7AK62</accession>
<feature type="binding site" evidence="8">
    <location>
        <position position="343"/>
    </location>
    <ligand>
        <name>Zn(2+)</name>
        <dbReference type="ChEBI" id="CHEBI:29105"/>
        <note>catalytic</note>
    </ligand>
</feature>
<feature type="transmembrane region" description="Helical" evidence="9">
    <location>
        <begin position="689"/>
        <end position="710"/>
    </location>
</feature>
<feature type="binding site" evidence="8">
    <location>
        <position position="349"/>
    </location>
    <ligand>
        <name>Zn(2+)</name>
        <dbReference type="ChEBI" id="CHEBI:29105"/>
        <note>catalytic</note>
    </ligand>
</feature>
<dbReference type="PANTHER" id="PTHR11905:SF148">
    <property type="entry name" value="DISINTEGRIN AND METALLOPROTEINASE DOMAIN-CONTAINING PROTEIN 30"/>
    <property type="match status" value="1"/>
</dbReference>
<dbReference type="InterPro" id="IPR024079">
    <property type="entry name" value="MetalloPept_cat_dom_sf"/>
</dbReference>
<sequence length="734" mass="82655">MKSVRTSLSQGLWLLVLDLVVLLADSLSKDFIFHPEWGFDSYEITIPKKLSFRMGEQGVARHGSYLLKVKGKNHVLHLRPKRFLLPRHLQVFSFTEQGDLVEDYPYIPKLCNYVGSVEEAQESEATLSTCMGGLRGILKIDEELYQIEPLKDSTKFEHVVYLLNKEHFSNWTCGLTGDENELQMSQHENMARRRDFAGFYKHQKYMEVLLLFDYGRYLFVKSNATQIISDAIFVTGIIDTYFQELSLRVNLQALEIWTQGDLINTLPNEIASVLGYFVIYRYDDLNKRIKADWAHLFVHRIYSDSLGVSFGGTCNYGHSASIASFPNMNVLGPGTWTTHEFGHTFRIPHDEKYCQCKGKTSCIMGTGHTGWSNCSFVGYFRAINVGLSCLNNIPQIAYVLESCGNKVVEENEDCDCGSRAECQKDKCCQPDCKLKPSANCSTGLCCHNCQFRPSGYVCRQAENECDLTEYCNGTSNLCPDDVYKQDGTPCKYDAHCFGKGCRSRLLQCQTIFGPEAREAPYRCYEDVNTIGDEFGNCAIKAITLFHPCPKRNVECGRLQCVNVKLVPDMPDHTLIIQTHLKKENLICWGTGYHLGMKPMGIPDLGVINDGTPCGQNQLCINRSCVANSVLRYDCLPQKCNQRGICNNRKNCHCMYGWAPPFCEEEGYGGSIDSGPPGPLSLEVPSSVQIVSIMSLRLIFFIISVIAVFFIRGKLKQESPSSTSLKAEKPTQQTT</sequence>
<dbReference type="OrthoDB" id="5951731at2759"/>
<feature type="disulfide bond" evidence="7">
    <location>
        <begin position="653"/>
        <end position="662"/>
    </location>
</feature>
<feature type="domain" description="Peptidase M12B" evidence="13">
    <location>
        <begin position="204"/>
        <end position="394"/>
    </location>
</feature>
<comment type="caution">
    <text evidence="7">Lacks conserved residue(s) required for the propagation of feature annotation.</text>
</comment>
<dbReference type="InterPro" id="IPR000742">
    <property type="entry name" value="EGF"/>
</dbReference>
<evidence type="ECO:0000259" key="12">
    <source>
        <dbReference type="PROSITE" id="PS50214"/>
    </source>
</evidence>
<evidence type="ECO:0000313" key="14">
    <source>
        <dbReference type="Proteomes" id="UP000694850"/>
    </source>
</evidence>
<dbReference type="Proteomes" id="UP000694850">
    <property type="component" value="Unplaced"/>
</dbReference>
<dbReference type="GeneID" id="103204947"/>
<dbReference type="PROSITE" id="PS50214">
    <property type="entry name" value="DISINTEGRIN_2"/>
    <property type="match status" value="1"/>
</dbReference>
<keyword evidence="8" id="KW-0479">Metal-binding</keyword>
<gene>
    <name evidence="15" type="primary">LOC103204947</name>
</gene>
<dbReference type="InterPro" id="IPR001762">
    <property type="entry name" value="Disintegrin_dom"/>
</dbReference>
<evidence type="ECO:0000259" key="11">
    <source>
        <dbReference type="PROSITE" id="PS50026"/>
    </source>
</evidence>
<dbReference type="Pfam" id="PF01562">
    <property type="entry name" value="Pep_M12B_propep"/>
    <property type="match status" value="1"/>
</dbReference>
<dbReference type="PROSITE" id="PS50026">
    <property type="entry name" value="EGF_3"/>
    <property type="match status" value="1"/>
</dbReference>
<evidence type="ECO:0000256" key="1">
    <source>
        <dbReference type="ARBA" id="ARBA00004479"/>
    </source>
</evidence>
<feature type="binding site" evidence="8">
    <location>
        <position position="339"/>
    </location>
    <ligand>
        <name>Zn(2+)</name>
        <dbReference type="ChEBI" id="CHEBI:29105"/>
        <note>catalytic</note>
    </ligand>
</feature>
<evidence type="ECO:0000256" key="5">
    <source>
        <dbReference type="ARBA" id="ARBA00023157"/>
    </source>
</evidence>
<dbReference type="PROSITE" id="PS00427">
    <property type="entry name" value="DISINTEGRIN_1"/>
    <property type="match status" value="1"/>
</dbReference>
<keyword evidence="2 9" id="KW-0812">Transmembrane</keyword>
<dbReference type="PROSITE" id="PS01186">
    <property type="entry name" value="EGF_2"/>
    <property type="match status" value="1"/>
</dbReference>
<dbReference type="Pfam" id="PF08516">
    <property type="entry name" value="ADAM_CR"/>
    <property type="match status" value="1"/>
</dbReference>
<keyword evidence="10" id="KW-0732">Signal</keyword>
<dbReference type="InterPro" id="IPR002870">
    <property type="entry name" value="Peptidase_M12B_N"/>
</dbReference>
<evidence type="ECO:0000256" key="10">
    <source>
        <dbReference type="SAM" id="SignalP"/>
    </source>
</evidence>
<dbReference type="FunFam" id="4.10.70.10:FF:000001">
    <property type="entry name" value="Disintegrin and metalloproteinase domain-containing protein 22"/>
    <property type="match status" value="1"/>
</dbReference>
<reference evidence="15" key="1">
    <citation type="submission" date="2025-08" db="UniProtKB">
        <authorList>
            <consortium name="RefSeq"/>
        </authorList>
    </citation>
    <scope>IDENTIFICATION</scope>
</reference>
<keyword evidence="14" id="KW-1185">Reference proteome</keyword>
<evidence type="ECO:0000256" key="4">
    <source>
        <dbReference type="ARBA" id="ARBA00023136"/>
    </source>
</evidence>
<evidence type="ECO:0000256" key="9">
    <source>
        <dbReference type="SAM" id="Phobius"/>
    </source>
</evidence>
<feature type="active site" evidence="8">
    <location>
        <position position="340"/>
    </location>
</feature>
<evidence type="ECO:0000256" key="7">
    <source>
        <dbReference type="PROSITE-ProRule" id="PRU00076"/>
    </source>
</evidence>
<dbReference type="SUPFAM" id="SSF55486">
    <property type="entry name" value="Metalloproteases ('zincins'), catalytic domain"/>
    <property type="match status" value="1"/>
</dbReference>
<dbReference type="SUPFAM" id="SSF57552">
    <property type="entry name" value="Blood coagulation inhibitor (disintegrin)"/>
    <property type="match status" value="1"/>
</dbReference>
<feature type="signal peptide" evidence="10">
    <location>
        <begin position="1"/>
        <end position="28"/>
    </location>
</feature>
<keyword evidence="5 7" id="KW-1015">Disulfide bond</keyword>
<dbReference type="GO" id="GO:0008584">
    <property type="term" value="P:male gonad development"/>
    <property type="evidence" value="ECO:0007669"/>
    <property type="project" value="TreeGrafter"/>
</dbReference>
<evidence type="ECO:0000256" key="6">
    <source>
        <dbReference type="PROSITE-ProRule" id="PRU00068"/>
    </source>
</evidence>
<evidence type="ECO:0000256" key="8">
    <source>
        <dbReference type="PROSITE-ProRule" id="PRU00276"/>
    </source>
</evidence>
<keyword evidence="8" id="KW-0862">Zinc</keyword>
<dbReference type="Pfam" id="PF01421">
    <property type="entry name" value="Reprolysin"/>
    <property type="match status" value="1"/>
</dbReference>
<keyword evidence="3 9" id="KW-1133">Transmembrane helix</keyword>
<name>A0A8B7AK62_ORYAF</name>